<keyword evidence="1" id="KW-0732">Signal</keyword>
<comment type="caution">
    <text evidence="3">The sequence shown here is derived from an EMBL/GenBank/DDBJ whole genome shotgun (WGS) entry which is preliminary data.</text>
</comment>
<dbReference type="InterPro" id="IPR050491">
    <property type="entry name" value="AmpC-like"/>
</dbReference>
<accession>A0A1C2IKK0</accession>
<evidence type="ECO:0000256" key="1">
    <source>
        <dbReference type="SAM" id="SignalP"/>
    </source>
</evidence>
<dbReference type="PANTHER" id="PTHR46825">
    <property type="entry name" value="D-ALANYL-D-ALANINE-CARBOXYPEPTIDASE/ENDOPEPTIDASE AMPH"/>
    <property type="match status" value="1"/>
</dbReference>
<name>A0A1C2IKK0_ACITH</name>
<evidence type="ECO:0000313" key="3">
    <source>
        <dbReference type="EMBL" id="OCX76479.1"/>
    </source>
</evidence>
<feature type="domain" description="Beta-lactamase-related" evidence="2">
    <location>
        <begin position="46"/>
        <end position="358"/>
    </location>
</feature>
<dbReference type="Gene3D" id="3.40.710.10">
    <property type="entry name" value="DD-peptidase/beta-lactamase superfamily"/>
    <property type="match status" value="1"/>
</dbReference>
<gene>
    <name evidence="3" type="ORF">A6M23_00300</name>
</gene>
<dbReference type="InterPro" id="IPR012338">
    <property type="entry name" value="Beta-lactam/transpept-like"/>
</dbReference>
<dbReference type="PANTHER" id="PTHR46825:SF9">
    <property type="entry name" value="BETA-LACTAMASE-RELATED DOMAIN-CONTAINING PROTEIN"/>
    <property type="match status" value="1"/>
</dbReference>
<sequence>MISPKHILLSTLVLSCVAAGVSAQASALSGLSGVSGFHNTASMYTQFIAEHLQKAEVPGAIVGIWQSGRPVYLQAFGTANSAEKTAMSVRMNMPIGQLSTAFTVRAVLDLAKADKIQLSAPVSRYVSGVPDGEHMTVADLAQMRSGLVDFSKQAAYLDAIQKNPEARLLPDQLLHYSFTHPLLFKPGSRFDYSSTNTILLGLIIEKVTGKPLSRVITEQVLQPNRLNSTTFSTSFADPFLQVRGYARNSTTQNLQPVAWNPSQFWAAGAMTATASDLRDWARINANLTEYNHILAAYPQSPASGQTTTSVEYRWGSFVNHGWVGNASHQAGFESIAIYAPKTKDTIVILLNSEALDKGVPLAASLAQRLSRFISPHAIYQSDGQP</sequence>
<dbReference type="AlphaFoldDB" id="A0A1C2IKK0"/>
<keyword evidence="4" id="KW-1185">Reference proteome</keyword>
<dbReference type="InterPro" id="IPR001466">
    <property type="entry name" value="Beta-lactam-related"/>
</dbReference>
<feature type="signal peptide" evidence="1">
    <location>
        <begin position="1"/>
        <end position="27"/>
    </location>
</feature>
<dbReference type="EMBL" id="LWRY01000002">
    <property type="protein sequence ID" value="OCX76479.1"/>
    <property type="molecule type" value="Genomic_DNA"/>
</dbReference>
<dbReference type="RefSeq" id="WP_065974133.1">
    <property type="nucleotide sequence ID" value="NZ_LWRY01000002.1"/>
</dbReference>
<feature type="chain" id="PRO_5008663492" description="Beta-lactamase-related domain-containing protein" evidence="1">
    <location>
        <begin position="28"/>
        <end position="385"/>
    </location>
</feature>
<protein>
    <recommendedName>
        <fullName evidence="2">Beta-lactamase-related domain-containing protein</fullName>
    </recommendedName>
</protein>
<dbReference type="OrthoDB" id="5288296at2"/>
<evidence type="ECO:0000313" key="4">
    <source>
        <dbReference type="Proteomes" id="UP000095008"/>
    </source>
</evidence>
<reference evidence="3" key="1">
    <citation type="journal article" date="2016" name="Int. J. Mol. Sci.">
        <title>Comparative genomics of the extreme acidophile Acidithiobacillus thiooxidans reveals intraspecific divergence and niche adaptation.</title>
        <authorList>
            <person name="Zhang X."/>
            <person name="Feng X."/>
            <person name="Tao J."/>
            <person name="Ma L."/>
            <person name="Xiao Y."/>
            <person name="Liang Y."/>
            <person name="Liu X."/>
            <person name="Yin H."/>
        </authorList>
    </citation>
    <scope>NUCLEOTIDE SEQUENCE [LARGE SCALE GENOMIC DNA]</scope>
    <source>
        <strain evidence="3">DXS-W</strain>
    </source>
</reference>
<dbReference type="PROSITE" id="PS51257">
    <property type="entry name" value="PROKAR_LIPOPROTEIN"/>
    <property type="match status" value="1"/>
</dbReference>
<dbReference type="SUPFAM" id="SSF56601">
    <property type="entry name" value="beta-lactamase/transpeptidase-like"/>
    <property type="match status" value="1"/>
</dbReference>
<dbReference type="Pfam" id="PF00144">
    <property type="entry name" value="Beta-lactamase"/>
    <property type="match status" value="1"/>
</dbReference>
<dbReference type="Proteomes" id="UP000095008">
    <property type="component" value="Unassembled WGS sequence"/>
</dbReference>
<organism evidence="3 4">
    <name type="scientific">Acidithiobacillus thiooxidans</name>
    <name type="common">Thiobacillus thiooxidans</name>
    <dbReference type="NCBI Taxonomy" id="930"/>
    <lineage>
        <taxon>Bacteria</taxon>
        <taxon>Pseudomonadati</taxon>
        <taxon>Pseudomonadota</taxon>
        <taxon>Acidithiobacillia</taxon>
        <taxon>Acidithiobacillales</taxon>
        <taxon>Acidithiobacillaceae</taxon>
        <taxon>Acidithiobacillus</taxon>
    </lineage>
</organism>
<evidence type="ECO:0000259" key="2">
    <source>
        <dbReference type="Pfam" id="PF00144"/>
    </source>
</evidence>
<proteinExistence type="predicted"/>